<protein>
    <submittedName>
        <fullName evidence="7">RDD family protein</fullName>
    </submittedName>
</protein>
<dbReference type="RefSeq" id="WP_302882995.1">
    <property type="nucleotide sequence ID" value="NZ_JAUMIT010000001.1"/>
</dbReference>
<keyword evidence="3 5" id="KW-1133">Transmembrane helix</keyword>
<evidence type="ECO:0000313" key="7">
    <source>
        <dbReference type="EMBL" id="MDO3693744.1"/>
    </source>
</evidence>
<evidence type="ECO:0000256" key="4">
    <source>
        <dbReference type="ARBA" id="ARBA00023136"/>
    </source>
</evidence>
<feature type="transmembrane region" description="Helical" evidence="5">
    <location>
        <begin position="62"/>
        <end position="81"/>
    </location>
</feature>
<dbReference type="Proteomes" id="UP001168642">
    <property type="component" value="Unassembled WGS sequence"/>
</dbReference>
<dbReference type="PANTHER" id="PTHR38480:SF1">
    <property type="entry name" value="SLR0254 PROTEIN"/>
    <property type="match status" value="1"/>
</dbReference>
<dbReference type="InterPro" id="IPR010432">
    <property type="entry name" value="RDD"/>
</dbReference>
<sequence length="250" mass="28686">MAEIQITTTQNVNLDFKSAELNHRMLAWFIDFLIKGAYISILAYILFGLLDLLKSFQELDTWSMMAVVIVLGIPVIFYTLVMESFFDGQTVGKKVMKLKVLKIDGYQTGFIDFFIRWIMRIVDLNMFSGIIALVFIGSSKKAQRLGGMASGTAVVSLRNKVNISHTILDETISTNNYQPTYPSVVRLSDNDVRIIKENYLRAKAKKDHDLLLKLREKIVVVMNKEPLPEQTTEQFLDTVIKDYNYYTQNM</sequence>
<accession>A0ABT8VP53</accession>
<comment type="subcellular location">
    <subcellularLocation>
        <location evidence="1">Membrane</location>
        <topology evidence="1">Multi-pass membrane protein</topology>
    </subcellularLocation>
</comment>
<evidence type="ECO:0000256" key="3">
    <source>
        <dbReference type="ARBA" id="ARBA00022989"/>
    </source>
</evidence>
<evidence type="ECO:0000313" key="8">
    <source>
        <dbReference type="Proteomes" id="UP001168642"/>
    </source>
</evidence>
<evidence type="ECO:0000259" key="6">
    <source>
        <dbReference type="Pfam" id="PF06271"/>
    </source>
</evidence>
<proteinExistence type="predicted"/>
<feature type="transmembrane region" description="Helical" evidence="5">
    <location>
        <begin position="117"/>
        <end position="136"/>
    </location>
</feature>
<feature type="transmembrane region" description="Helical" evidence="5">
    <location>
        <begin position="26"/>
        <end position="50"/>
    </location>
</feature>
<name>A0ABT8VP53_9FLAO</name>
<reference evidence="7" key="1">
    <citation type="submission" date="2023-07" db="EMBL/GenBank/DDBJ databases">
        <title>Wenyingzhuangia sp. chi5 genome sequencing and assembly.</title>
        <authorList>
            <person name="Park S."/>
        </authorList>
    </citation>
    <scope>NUCLEOTIDE SEQUENCE</scope>
    <source>
        <strain evidence="7">Chi5</strain>
    </source>
</reference>
<evidence type="ECO:0000256" key="5">
    <source>
        <dbReference type="SAM" id="Phobius"/>
    </source>
</evidence>
<dbReference type="EMBL" id="JAUMIT010000001">
    <property type="protein sequence ID" value="MDO3693744.1"/>
    <property type="molecule type" value="Genomic_DNA"/>
</dbReference>
<organism evidence="7 8">
    <name type="scientific">Wenyingzhuangia gilva</name>
    <dbReference type="NCBI Taxonomy" id="3057677"/>
    <lineage>
        <taxon>Bacteria</taxon>
        <taxon>Pseudomonadati</taxon>
        <taxon>Bacteroidota</taxon>
        <taxon>Flavobacteriia</taxon>
        <taxon>Flavobacteriales</taxon>
        <taxon>Flavobacteriaceae</taxon>
        <taxon>Wenyingzhuangia</taxon>
    </lineage>
</organism>
<gene>
    <name evidence="7" type="ORF">QVZ41_02640</name>
</gene>
<dbReference type="Pfam" id="PF06271">
    <property type="entry name" value="RDD"/>
    <property type="match status" value="1"/>
</dbReference>
<comment type="caution">
    <text evidence="7">The sequence shown here is derived from an EMBL/GenBank/DDBJ whole genome shotgun (WGS) entry which is preliminary data.</text>
</comment>
<keyword evidence="8" id="KW-1185">Reference proteome</keyword>
<keyword evidence="2 5" id="KW-0812">Transmembrane</keyword>
<evidence type="ECO:0000256" key="1">
    <source>
        <dbReference type="ARBA" id="ARBA00004141"/>
    </source>
</evidence>
<keyword evidence="4 5" id="KW-0472">Membrane</keyword>
<dbReference type="PANTHER" id="PTHR38480">
    <property type="entry name" value="SLR0254 PROTEIN"/>
    <property type="match status" value="1"/>
</dbReference>
<feature type="domain" description="RDD" evidence="6">
    <location>
        <begin position="20"/>
        <end position="145"/>
    </location>
</feature>
<evidence type="ECO:0000256" key="2">
    <source>
        <dbReference type="ARBA" id="ARBA00022692"/>
    </source>
</evidence>